<sequence>MKKTLTRWLEDAWYKEMYISAWFMPISMIYVDVMRFRRFLYRVGIKKSSRLPVPVIIVGNLTVGGTGKTPLVIWLVAFLKQQGYKPGVISRGYAGSSSQTPQAVTIDSDPALVGDEPLVLARRCACPIVIGVNRPAAALQLLANNDCDIIISDDGLQHYALQRDIEIVVVDGERRFGNGYCLPVGPLREPPERVNTVDLVVVNSPKELLDGEFAMQYQGDSLINLQNGERKSLTEFAGKQCHALAGIGNPSRFFTQLAAAGLNCETQAFPDHHAFSADDVKFNDDKPLIMTEKDAVKCTGFAQPHFWYLPVDAVLPETYSEQLLTLLKDKTHGQKIA</sequence>
<keyword evidence="8 13" id="KW-0547">Nucleotide-binding</keyword>
<protein>
    <recommendedName>
        <fullName evidence="4 13">Tetraacyldisaccharide 4'-kinase</fullName>
        <ecNumber evidence="3 13">2.7.1.130</ecNumber>
    </recommendedName>
    <alternativeName>
        <fullName evidence="12 13">Lipid A 4'-kinase</fullName>
    </alternativeName>
</protein>
<feature type="binding site" evidence="13">
    <location>
        <begin position="62"/>
        <end position="69"/>
    </location>
    <ligand>
        <name>ATP</name>
        <dbReference type="ChEBI" id="CHEBI:30616"/>
    </ligand>
</feature>
<dbReference type="InterPro" id="IPR003758">
    <property type="entry name" value="LpxK"/>
</dbReference>
<feature type="transmembrane region" description="Helical" evidence="14">
    <location>
        <begin position="12"/>
        <end position="31"/>
    </location>
</feature>
<evidence type="ECO:0000256" key="8">
    <source>
        <dbReference type="ARBA" id="ARBA00022741"/>
    </source>
</evidence>
<dbReference type="AlphaFoldDB" id="A0A177NQ75"/>
<keyword evidence="14" id="KW-0812">Transmembrane</keyword>
<evidence type="ECO:0000256" key="10">
    <source>
        <dbReference type="ARBA" id="ARBA00022840"/>
    </source>
</evidence>
<comment type="similarity">
    <text evidence="13">Belongs to the LpxK family.</text>
</comment>
<dbReference type="Proteomes" id="UP000078476">
    <property type="component" value="Unassembled WGS sequence"/>
</dbReference>
<dbReference type="GO" id="GO:0005886">
    <property type="term" value="C:plasma membrane"/>
    <property type="evidence" value="ECO:0007669"/>
    <property type="project" value="TreeGrafter"/>
</dbReference>
<dbReference type="GO" id="GO:0009245">
    <property type="term" value="P:lipid A biosynthetic process"/>
    <property type="evidence" value="ECO:0007669"/>
    <property type="project" value="UniProtKB-UniRule"/>
</dbReference>
<evidence type="ECO:0000256" key="13">
    <source>
        <dbReference type="HAMAP-Rule" id="MF_00409"/>
    </source>
</evidence>
<dbReference type="GO" id="GO:0009244">
    <property type="term" value="P:lipopolysaccharide core region biosynthetic process"/>
    <property type="evidence" value="ECO:0007669"/>
    <property type="project" value="TreeGrafter"/>
</dbReference>
<dbReference type="EMBL" id="LUUI01000066">
    <property type="protein sequence ID" value="OAI19463.1"/>
    <property type="molecule type" value="Genomic_DNA"/>
</dbReference>
<gene>
    <name evidence="13" type="primary">lpxK</name>
    <name evidence="15" type="ORF">A1359_04010</name>
</gene>
<dbReference type="GO" id="GO:0009029">
    <property type="term" value="F:lipid-A 4'-kinase activity"/>
    <property type="evidence" value="ECO:0007669"/>
    <property type="project" value="UniProtKB-UniRule"/>
</dbReference>
<dbReference type="NCBIfam" id="TIGR00682">
    <property type="entry name" value="lpxK"/>
    <property type="match status" value="1"/>
</dbReference>
<evidence type="ECO:0000256" key="6">
    <source>
        <dbReference type="ARBA" id="ARBA00022556"/>
    </source>
</evidence>
<evidence type="ECO:0000256" key="9">
    <source>
        <dbReference type="ARBA" id="ARBA00022777"/>
    </source>
</evidence>
<keyword evidence="6 13" id="KW-0441">Lipid A biosynthesis</keyword>
<keyword evidence="14" id="KW-1133">Transmembrane helix</keyword>
<keyword evidence="7 13" id="KW-0808">Transferase</keyword>
<comment type="pathway">
    <text evidence="2 13">Glycolipid biosynthesis; lipid IV(A) biosynthesis; lipid IV(A) from (3R)-3-hydroxytetradecanoyl-[acyl-carrier-protein] and UDP-N-acetyl-alpha-D-glucosamine: step 6/6.</text>
</comment>
<dbReference type="SUPFAM" id="SSF52540">
    <property type="entry name" value="P-loop containing nucleoside triphosphate hydrolases"/>
    <property type="match status" value="1"/>
</dbReference>
<keyword evidence="16" id="KW-1185">Reference proteome</keyword>
<evidence type="ECO:0000256" key="3">
    <source>
        <dbReference type="ARBA" id="ARBA00012071"/>
    </source>
</evidence>
<evidence type="ECO:0000313" key="16">
    <source>
        <dbReference type="Proteomes" id="UP000078476"/>
    </source>
</evidence>
<dbReference type="RefSeq" id="WP_066978671.1">
    <property type="nucleotide sequence ID" value="NZ_LUUI01000066.1"/>
</dbReference>
<name>A0A177NQ75_9GAMM</name>
<evidence type="ECO:0000256" key="12">
    <source>
        <dbReference type="ARBA" id="ARBA00029757"/>
    </source>
</evidence>
<dbReference type="PANTHER" id="PTHR42724">
    <property type="entry name" value="TETRAACYLDISACCHARIDE 4'-KINASE"/>
    <property type="match status" value="1"/>
</dbReference>
<dbReference type="GO" id="GO:0005524">
    <property type="term" value="F:ATP binding"/>
    <property type="evidence" value="ECO:0007669"/>
    <property type="project" value="UniProtKB-UniRule"/>
</dbReference>
<evidence type="ECO:0000256" key="14">
    <source>
        <dbReference type="SAM" id="Phobius"/>
    </source>
</evidence>
<keyword evidence="14" id="KW-0472">Membrane</keyword>
<evidence type="ECO:0000256" key="1">
    <source>
        <dbReference type="ARBA" id="ARBA00002274"/>
    </source>
</evidence>
<comment type="function">
    <text evidence="1 13">Transfers the gamma-phosphate of ATP to the 4'-position of a tetraacyldisaccharide 1-phosphate intermediate (termed DS-1-P) to form tetraacyldisaccharide 1,4'-bis-phosphate (lipid IVA).</text>
</comment>
<dbReference type="EC" id="2.7.1.130" evidence="3 13"/>
<keyword evidence="11 13" id="KW-0443">Lipid metabolism</keyword>
<dbReference type="Pfam" id="PF02606">
    <property type="entry name" value="LpxK"/>
    <property type="match status" value="1"/>
</dbReference>
<evidence type="ECO:0000313" key="15">
    <source>
        <dbReference type="EMBL" id="OAI19463.1"/>
    </source>
</evidence>
<dbReference type="STRING" id="980561.A1359_04010"/>
<comment type="caution">
    <text evidence="15">The sequence shown here is derived from an EMBL/GenBank/DDBJ whole genome shotgun (WGS) entry which is preliminary data.</text>
</comment>
<keyword evidence="5 13" id="KW-0444">Lipid biosynthesis</keyword>
<dbReference type="OrthoDB" id="9766423at2"/>
<dbReference type="UniPathway" id="UPA00359">
    <property type="reaction ID" value="UER00482"/>
</dbReference>
<dbReference type="HAMAP" id="MF_00409">
    <property type="entry name" value="LpxK"/>
    <property type="match status" value="1"/>
</dbReference>
<dbReference type="PANTHER" id="PTHR42724:SF1">
    <property type="entry name" value="TETRAACYLDISACCHARIDE 4'-KINASE, MITOCHONDRIAL-RELATED"/>
    <property type="match status" value="1"/>
</dbReference>
<reference evidence="15 16" key="1">
    <citation type="submission" date="2016-03" db="EMBL/GenBank/DDBJ databases">
        <authorList>
            <person name="Ploux O."/>
        </authorList>
    </citation>
    <scope>NUCLEOTIDE SEQUENCE [LARGE SCALE GENOMIC DNA]</scope>
    <source>
        <strain evidence="15 16">R-45370</strain>
    </source>
</reference>
<evidence type="ECO:0000256" key="7">
    <source>
        <dbReference type="ARBA" id="ARBA00022679"/>
    </source>
</evidence>
<evidence type="ECO:0000256" key="5">
    <source>
        <dbReference type="ARBA" id="ARBA00022516"/>
    </source>
</evidence>
<dbReference type="InterPro" id="IPR027417">
    <property type="entry name" value="P-loop_NTPase"/>
</dbReference>
<organism evidence="15 16">
    <name type="scientific">Methylomonas lenta</name>
    <dbReference type="NCBI Taxonomy" id="980561"/>
    <lineage>
        <taxon>Bacteria</taxon>
        <taxon>Pseudomonadati</taxon>
        <taxon>Pseudomonadota</taxon>
        <taxon>Gammaproteobacteria</taxon>
        <taxon>Methylococcales</taxon>
        <taxon>Methylococcaceae</taxon>
        <taxon>Methylomonas</taxon>
    </lineage>
</organism>
<evidence type="ECO:0000256" key="4">
    <source>
        <dbReference type="ARBA" id="ARBA00016436"/>
    </source>
</evidence>
<comment type="catalytic activity">
    <reaction evidence="13">
        <text>a lipid A disaccharide + ATP = a lipid IVA + ADP + H(+)</text>
        <dbReference type="Rhea" id="RHEA:67840"/>
        <dbReference type="ChEBI" id="CHEBI:15378"/>
        <dbReference type="ChEBI" id="CHEBI:30616"/>
        <dbReference type="ChEBI" id="CHEBI:176343"/>
        <dbReference type="ChEBI" id="CHEBI:176425"/>
        <dbReference type="ChEBI" id="CHEBI:456216"/>
        <dbReference type="EC" id="2.7.1.130"/>
    </reaction>
</comment>
<evidence type="ECO:0000256" key="2">
    <source>
        <dbReference type="ARBA" id="ARBA00004870"/>
    </source>
</evidence>
<evidence type="ECO:0000256" key="11">
    <source>
        <dbReference type="ARBA" id="ARBA00023098"/>
    </source>
</evidence>
<keyword evidence="9 13" id="KW-0418">Kinase</keyword>
<keyword evidence="10 13" id="KW-0067">ATP-binding</keyword>
<proteinExistence type="inferred from homology"/>
<accession>A0A177NQ75</accession>